<accession>A0A9X2IAX0</accession>
<proteinExistence type="predicted"/>
<organism evidence="1 2">
    <name type="scientific">Legionella maioricensis</name>
    <dbReference type="NCBI Taxonomy" id="2896528"/>
    <lineage>
        <taxon>Bacteria</taxon>
        <taxon>Pseudomonadati</taxon>
        <taxon>Pseudomonadota</taxon>
        <taxon>Gammaproteobacteria</taxon>
        <taxon>Legionellales</taxon>
        <taxon>Legionellaceae</taxon>
        <taxon>Legionella</taxon>
    </lineage>
</organism>
<sequence>MVPKPSFWKYSNLTLFKYNDAKPRDIQSLSDWNRLITAPDKCEYYINGTKLSDLRQEPFVSRKELKEFFKTTLFSQYKGDKLDALLENALDNFHQTGLQHATNFNTNLVSSNSVKCTDPLSRIDFTSTEDGVLVKEDNKYQEIVDKGKKRDLITDPNKYHARTTTQYSFTDKGYEIQSLEIDCPSREVADVFDKRDLWEKISQYISNLIADWKAGPEAESTGMSM</sequence>
<dbReference type="RefSeq" id="WP_250422835.1">
    <property type="nucleotide sequence ID" value="NZ_JAJKBJ010000007.1"/>
</dbReference>
<keyword evidence="2" id="KW-1185">Reference proteome</keyword>
<dbReference type="EMBL" id="JAJKBJ010000007">
    <property type="protein sequence ID" value="MCL9683945.1"/>
    <property type="molecule type" value="Genomic_DNA"/>
</dbReference>
<gene>
    <name evidence="1" type="ORF">LOX96_07560</name>
</gene>
<dbReference type="Proteomes" id="UP001139721">
    <property type="component" value="Unassembled WGS sequence"/>
</dbReference>
<reference evidence="1" key="1">
    <citation type="submission" date="2021-11" db="EMBL/GenBank/DDBJ databases">
        <title>Legionella maioricencis sp. nov., a new species isolated from hot water samples in Mallorca.</title>
        <authorList>
            <person name="Crespi S."/>
            <person name="Drasar V."/>
            <person name="Salva-Serra F."/>
            <person name="Jaen-Luchoro D."/>
            <person name="Pineiro-Iglesias B."/>
            <person name="Aliaga F."/>
            <person name="Fernandez-Juarez V."/>
            <person name="Coll G."/>
            <person name="Moore E.R.B."/>
            <person name="Bennasar-Figueras A."/>
        </authorList>
    </citation>
    <scope>NUCLEOTIDE SEQUENCE</scope>
    <source>
        <strain evidence="1">HCPI-6</strain>
    </source>
</reference>
<evidence type="ECO:0000313" key="1">
    <source>
        <dbReference type="EMBL" id="MCL9683945.1"/>
    </source>
</evidence>
<protein>
    <submittedName>
        <fullName evidence="1">Uncharacterized protein</fullName>
    </submittedName>
</protein>
<evidence type="ECO:0000313" key="2">
    <source>
        <dbReference type="Proteomes" id="UP001139721"/>
    </source>
</evidence>
<name>A0A9X2IAX0_9GAMM</name>
<dbReference type="AlphaFoldDB" id="A0A9X2IAX0"/>
<comment type="caution">
    <text evidence="1">The sequence shown here is derived from an EMBL/GenBank/DDBJ whole genome shotgun (WGS) entry which is preliminary data.</text>
</comment>